<evidence type="ECO:0000259" key="1">
    <source>
        <dbReference type="Pfam" id="PF19915"/>
    </source>
</evidence>
<proteinExistence type="predicted"/>
<organism evidence="3 4">
    <name type="scientific">Pirellulimonas nuda</name>
    <dbReference type="NCBI Taxonomy" id="2528009"/>
    <lineage>
        <taxon>Bacteria</taxon>
        <taxon>Pseudomonadati</taxon>
        <taxon>Planctomycetota</taxon>
        <taxon>Planctomycetia</taxon>
        <taxon>Pirellulales</taxon>
        <taxon>Lacipirellulaceae</taxon>
        <taxon>Pirellulimonas</taxon>
    </lineage>
</organism>
<dbReference type="OrthoDB" id="211519at2"/>
<gene>
    <name evidence="3" type="ORF">Pla175_18090</name>
</gene>
<dbReference type="InterPro" id="IPR045554">
    <property type="entry name" value="bpX0"/>
</dbReference>
<accession>A0A518DAC2</accession>
<dbReference type="EMBL" id="CP036291">
    <property type="protein sequence ID" value="QDU88431.1"/>
    <property type="molecule type" value="Genomic_DNA"/>
</dbReference>
<evidence type="ECO:0000259" key="2">
    <source>
        <dbReference type="Pfam" id="PF19917"/>
    </source>
</evidence>
<dbReference type="AlphaFoldDB" id="A0A518DAC2"/>
<name>A0A518DAC2_9BACT</name>
<dbReference type="InterPro" id="IPR045553">
    <property type="entry name" value="bpX1"/>
</dbReference>
<feature type="domain" description="MoxR-vWA-beta-propeller ternary system" evidence="1">
    <location>
        <begin position="34"/>
        <end position="160"/>
    </location>
</feature>
<dbReference type="KEGG" id="pnd:Pla175_18090"/>
<reference evidence="3 4" key="1">
    <citation type="submission" date="2019-02" db="EMBL/GenBank/DDBJ databases">
        <title>Deep-cultivation of Planctomycetes and their phenomic and genomic characterization uncovers novel biology.</title>
        <authorList>
            <person name="Wiegand S."/>
            <person name="Jogler M."/>
            <person name="Boedeker C."/>
            <person name="Pinto D."/>
            <person name="Vollmers J."/>
            <person name="Rivas-Marin E."/>
            <person name="Kohn T."/>
            <person name="Peeters S.H."/>
            <person name="Heuer A."/>
            <person name="Rast P."/>
            <person name="Oberbeckmann S."/>
            <person name="Bunk B."/>
            <person name="Jeske O."/>
            <person name="Meyerdierks A."/>
            <person name="Storesund J.E."/>
            <person name="Kallscheuer N."/>
            <person name="Luecker S."/>
            <person name="Lage O.M."/>
            <person name="Pohl T."/>
            <person name="Merkel B.J."/>
            <person name="Hornburger P."/>
            <person name="Mueller R.-W."/>
            <person name="Bruemmer F."/>
            <person name="Labrenz M."/>
            <person name="Spormann A.M."/>
            <person name="Op den Camp H."/>
            <person name="Overmann J."/>
            <person name="Amann R."/>
            <person name="Jetten M.S.M."/>
            <person name="Mascher T."/>
            <person name="Medema M.H."/>
            <person name="Devos D.P."/>
            <person name="Kaster A.-K."/>
            <person name="Ovreas L."/>
            <person name="Rohde M."/>
            <person name="Galperin M.Y."/>
            <person name="Jogler C."/>
        </authorList>
    </citation>
    <scope>NUCLEOTIDE SEQUENCE [LARGE SCALE GENOMIC DNA]</scope>
    <source>
        <strain evidence="3 4">Pla175</strain>
    </source>
</reference>
<keyword evidence="4" id="KW-1185">Reference proteome</keyword>
<dbReference type="Pfam" id="PF19917">
    <property type="entry name" value="bpX1"/>
    <property type="match status" value="1"/>
</dbReference>
<protein>
    <submittedName>
        <fullName evidence="3">Uncharacterized protein</fullName>
    </submittedName>
</protein>
<evidence type="ECO:0000313" key="3">
    <source>
        <dbReference type="EMBL" id="QDU88431.1"/>
    </source>
</evidence>
<dbReference type="RefSeq" id="WP_145283347.1">
    <property type="nucleotide sequence ID" value="NZ_CP036291.1"/>
</dbReference>
<feature type="domain" description="MoxR-vWA-beta-propeller ternary system" evidence="2">
    <location>
        <begin position="833"/>
        <end position="890"/>
    </location>
</feature>
<dbReference type="Pfam" id="PF19915">
    <property type="entry name" value="bpX0"/>
    <property type="match status" value="1"/>
</dbReference>
<dbReference type="Proteomes" id="UP000317429">
    <property type="component" value="Chromosome"/>
</dbReference>
<evidence type="ECO:0000313" key="4">
    <source>
        <dbReference type="Proteomes" id="UP000317429"/>
    </source>
</evidence>
<sequence length="919" mass="100746">MAALDRIIGEYFAEPEHSFWQWRDNGRTIAWRDGKTIAFAEELSAALERLAPSGLPKFGSLLLLFAATRDAWGVDGSEAGQLIGMLRLYCADKGKDIEVFAHRQLNHVLAGLHHLRRLEPALRTPLEAKLALAELVFEDSRSECPKEYAPRIADALRPGLMGLIESATWGKPCGAGPQWLLVVLDQLEAGLERVHPDAVRLRMKTGLLALPGPIPGELAPETLTPSRTPREFIEQLLDSPEHGGIARAAKQLIAGTTLPRRLSSPQQQETGGFSDIANRGTPDRLLLSELAQDGLTLAVRVAMNEAMYLHREVPPDTPRVQRAILVDSGVRAWGTPRVMIAAAALALLATAARGATHSVWRGRGAGLQEVDLTTETGLTDHLAVVEADPHLAEALPAFLQRIQEAGAATEAIVLIPEEALADPVFERALRDVKLERLYVATVNRDGEYRLTERWPRGEKLIRRAKIDLDALWASVGPKPLGIDDAELPAVLRTKKLPFRLPAPVDPQRSWSVDRWGALSISGDGRLLRWTEPTKGADELADNLGKGKLWWGAAECVQGKTSFIYGLQERPRFYRLDIAQRTLRASGLQCAKMQGVAYHNGMLFCVGRGVLGLLHPETGELVREVAVPRGLRWKSGRFFIDGPKQWHALSSNGENATLDPLPHSGSSEDPWVHIWDGVGMEGPVALTRQGAISVIAQPGKTILRFPEKIDQCHVNWVSPDGLCASVTAIGRRGETVALQYRLGPDAQVDRHYGDALDGRVAALVRQTPIRKRFAAIGLSESGRLALRTAKGVLAVDYQGTMAVLCPLPGRAILNRERPFETSANGRRGSLQFATAVWGDSCRAELDRRGLLHLIHHDPSVPEVSLVLAEGELTGACSNGQKFGREYFLRDDEGYLQRAAQRRELCEETVGRFVEAIRAAD</sequence>